<dbReference type="RefSeq" id="WP_099370152.1">
    <property type="nucleotide sequence ID" value="NZ_JBHTKY010000009.1"/>
</dbReference>
<protein>
    <recommendedName>
        <fullName evidence="3">HEAT repeat domain-containing protein</fullName>
    </recommendedName>
</protein>
<dbReference type="EMBL" id="JBHTKY010000009">
    <property type="protein sequence ID" value="MFD1165620.1"/>
    <property type="molecule type" value="Genomic_DNA"/>
</dbReference>
<name>A0ABW3RKC0_9SPHI</name>
<dbReference type="Proteomes" id="UP001597205">
    <property type="component" value="Unassembled WGS sequence"/>
</dbReference>
<sequence length="206" mass="23569">MIKERLASTIGRRDEEPNIDLAKEIIHNQDVQSIKELVALLKSKQNEVQNDSIKVLYEVGEMSPNLIVEHYPEFLEVLKSKNNRLQWGAMTALKTISLLIPADIYNNISTLKLVVDQGSVITRDNFVAILVNLIDQPAYEAQVFDLLLNQIQDCPTNQLPMYVEMAANKITKDKILPFRQVVISRMNEVEKISKIKRLEKVLKKLS</sequence>
<reference evidence="2" key="1">
    <citation type="journal article" date="2019" name="Int. J. Syst. Evol. Microbiol.">
        <title>The Global Catalogue of Microorganisms (GCM) 10K type strain sequencing project: providing services to taxonomists for standard genome sequencing and annotation.</title>
        <authorList>
            <consortium name="The Broad Institute Genomics Platform"/>
            <consortium name="The Broad Institute Genome Sequencing Center for Infectious Disease"/>
            <person name="Wu L."/>
            <person name="Ma J."/>
        </authorList>
    </citation>
    <scope>NUCLEOTIDE SEQUENCE [LARGE SCALE GENOMIC DNA]</scope>
    <source>
        <strain evidence="2">CCUG 52468</strain>
    </source>
</reference>
<keyword evidence="2" id="KW-1185">Reference proteome</keyword>
<accession>A0ABW3RKC0</accession>
<evidence type="ECO:0008006" key="3">
    <source>
        <dbReference type="Google" id="ProtNLM"/>
    </source>
</evidence>
<organism evidence="1 2">
    <name type="scientific">Sphingobacterium daejeonense</name>
    <dbReference type="NCBI Taxonomy" id="371142"/>
    <lineage>
        <taxon>Bacteria</taxon>
        <taxon>Pseudomonadati</taxon>
        <taxon>Bacteroidota</taxon>
        <taxon>Sphingobacteriia</taxon>
        <taxon>Sphingobacteriales</taxon>
        <taxon>Sphingobacteriaceae</taxon>
        <taxon>Sphingobacterium</taxon>
    </lineage>
</organism>
<gene>
    <name evidence="1" type="ORF">ACFQ2C_08395</name>
</gene>
<dbReference type="InterPro" id="IPR016024">
    <property type="entry name" value="ARM-type_fold"/>
</dbReference>
<evidence type="ECO:0000313" key="1">
    <source>
        <dbReference type="EMBL" id="MFD1165620.1"/>
    </source>
</evidence>
<comment type="caution">
    <text evidence="1">The sequence shown here is derived from an EMBL/GenBank/DDBJ whole genome shotgun (WGS) entry which is preliminary data.</text>
</comment>
<dbReference type="SUPFAM" id="SSF48371">
    <property type="entry name" value="ARM repeat"/>
    <property type="match status" value="1"/>
</dbReference>
<dbReference type="InterPro" id="IPR011989">
    <property type="entry name" value="ARM-like"/>
</dbReference>
<dbReference type="Gene3D" id="1.25.10.10">
    <property type="entry name" value="Leucine-rich Repeat Variant"/>
    <property type="match status" value="1"/>
</dbReference>
<proteinExistence type="predicted"/>
<evidence type="ECO:0000313" key="2">
    <source>
        <dbReference type="Proteomes" id="UP001597205"/>
    </source>
</evidence>